<dbReference type="Proteomes" id="UP000663829">
    <property type="component" value="Unassembled WGS sequence"/>
</dbReference>
<evidence type="ECO:0000313" key="2">
    <source>
        <dbReference type="EMBL" id="CAF3800598.1"/>
    </source>
</evidence>
<reference evidence="1" key="1">
    <citation type="submission" date="2021-02" db="EMBL/GenBank/DDBJ databases">
        <authorList>
            <person name="Nowell W R."/>
        </authorList>
    </citation>
    <scope>NUCLEOTIDE SEQUENCE</scope>
</reference>
<organism evidence="1 3">
    <name type="scientific">Didymodactylos carnosus</name>
    <dbReference type="NCBI Taxonomy" id="1234261"/>
    <lineage>
        <taxon>Eukaryota</taxon>
        <taxon>Metazoa</taxon>
        <taxon>Spiralia</taxon>
        <taxon>Gnathifera</taxon>
        <taxon>Rotifera</taxon>
        <taxon>Eurotatoria</taxon>
        <taxon>Bdelloidea</taxon>
        <taxon>Philodinida</taxon>
        <taxon>Philodinidae</taxon>
        <taxon>Didymodactylos</taxon>
    </lineage>
</organism>
<name>A0A814IVT6_9BILA</name>
<evidence type="ECO:0000313" key="3">
    <source>
        <dbReference type="Proteomes" id="UP000663829"/>
    </source>
</evidence>
<evidence type="ECO:0000313" key="1">
    <source>
        <dbReference type="EMBL" id="CAF1029656.1"/>
    </source>
</evidence>
<comment type="caution">
    <text evidence="1">The sequence shown here is derived from an EMBL/GenBank/DDBJ whole genome shotgun (WGS) entry which is preliminary data.</text>
</comment>
<gene>
    <name evidence="1" type="ORF">GPM918_LOCUS15213</name>
    <name evidence="2" type="ORF">SRO942_LOCUS15213</name>
</gene>
<dbReference type="Proteomes" id="UP000681722">
    <property type="component" value="Unassembled WGS sequence"/>
</dbReference>
<sequence length="118" mass="13704">MMKTLFVQLVKDRFTCSDTEQTCFLPTMLGGIGGDCLTKNREEYDMKSNVKLSDVQCLNPLSKNYQYLWQYLEQSWSLIDSTSLATNNERSNVCKYWIYPPNYYQLPIRTICAGKMGL</sequence>
<proteinExistence type="predicted"/>
<dbReference type="EMBL" id="CAJOBC010003792">
    <property type="protein sequence ID" value="CAF3800598.1"/>
    <property type="molecule type" value="Genomic_DNA"/>
</dbReference>
<keyword evidence="3" id="KW-1185">Reference proteome</keyword>
<accession>A0A814IVT6</accession>
<dbReference type="EMBL" id="CAJNOQ010003792">
    <property type="protein sequence ID" value="CAF1029656.1"/>
    <property type="molecule type" value="Genomic_DNA"/>
</dbReference>
<dbReference type="AlphaFoldDB" id="A0A814IVT6"/>
<protein>
    <submittedName>
        <fullName evidence="1">Uncharacterized protein</fullName>
    </submittedName>
</protein>